<comment type="caution">
    <text evidence="1">The sequence shown here is derived from an EMBL/GenBank/DDBJ whole genome shotgun (WGS) entry which is preliminary data.</text>
</comment>
<organism evidence="1 2">
    <name type="scientific">Cryptolaemus montrouzieri</name>
    <dbReference type="NCBI Taxonomy" id="559131"/>
    <lineage>
        <taxon>Eukaryota</taxon>
        <taxon>Metazoa</taxon>
        <taxon>Ecdysozoa</taxon>
        <taxon>Arthropoda</taxon>
        <taxon>Hexapoda</taxon>
        <taxon>Insecta</taxon>
        <taxon>Pterygota</taxon>
        <taxon>Neoptera</taxon>
        <taxon>Endopterygota</taxon>
        <taxon>Coleoptera</taxon>
        <taxon>Polyphaga</taxon>
        <taxon>Cucujiformia</taxon>
        <taxon>Coccinelloidea</taxon>
        <taxon>Coccinellidae</taxon>
        <taxon>Scymninae</taxon>
        <taxon>Scymnini</taxon>
        <taxon>Cryptolaemus</taxon>
    </lineage>
</organism>
<reference evidence="1 2" key="1">
    <citation type="journal article" date="2021" name="BMC Biol.">
        <title>Horizontally acquired antibacterial genes associated with adaptive radiation of ladybird beetles.</title>
        <authorList>
            <person name="Li H.S."/>
            <person name="Tang X.F."/>
            <person name="Huang Y.H."/>
            <person name="Xu Z.Y."/>
            <person name="Chen M.L."/>
            <person name="Du X.Y."/>
            <person name="Qiu B.Y."/>
            <person name="Chen P.T."/>
            <person name="Zhang W."/>
            <person name="Slipinski A."/>
            <person name="Escalona H.E."/>
            <person name="Waterhouse R.M."/>
            <person name="Zwick A."/>
            <person name="Pang H."/>
        </authorList>
    </citation>
    <scope>NUCLEOTIDE SEQUENCE [LARGE SCALE GENOMIC DNA]</scope>
    <source>
        <strain evidence="1">SYSU2018</strain>
    </source>
</reference>
<evidence type="ECO:0000313" key="1">
    <source>
        <dbReference type="EMBL" id="KAL3287877.1"/>
    </source>
</evidence>
<name>A0ABD2PB03_9CUCU</name>
<evidence type="ECO:0000313" key="2">
    <source>
        <dbReference type="Proteomes" id="UP001516400"/>
    </source>
</evidence>
<proteinExistence type="predicted"/>
<sequence length="135" mass="16038">MFSPFNYISISRTKYKDPPNLETNAKYLAESGKISIYELLKEIDVHHKMGDGFPYKSYSRLTATKFKHIRKSVGPTDYFRHPVTTAMEIGFWSADPVLKEEWYKPRITYRHSKCPIITYYEKALMTDKFFKLRSY</sequence>
<dbReference type="EMBL" id="JABFTP020000185">
    <property type="protein sequence ID" value="KAL3287877.1"/>
    <property type="molecule type" value="Genomic_DNA"/>
</dbReference>
<gene>
    <name evidence="1" type="ORF">HHI36_002335</name>
</gene>
<dbReference type="AlphaFoldDB" id="A0ABD2PB03"/>
<dbReference type="Pfam" id="PF22593">
    <property type="entry name" value="SPMIP11"/>
    <property type="match status" value="1"/>
</dbReference>
<protein>
    <submittedName>
        <fullName evidence="1">Uncharacterized protein</fullName>
    </submittedName>
</protein>
<accession>A0ABD2PB03</accession>
<dbReference type="Proteomes" id="UP001516400">
    <property type="component" value="Unassembled WGS sequence"/>
</dbReference>
<keyword evidence="2" id="KW-1185">Reference proteome</keyword>